<organism evidence="2">
    <name type="scientific">viral metagenome</name>
    <dbReference type="NCBI Taxonomy" id="1070528"/>
    <lineage>
        <taxon>unclassified sequences</taxon>
        <taxon>metagenomes</taxon>
        <taxon>organismal metagenomes</taxon>
    </lineage>
</organism>
<accession>A0A6C0J2P1</accession>
<reference evidence="2" key="1">
    <citation type="journal article" date="2020" name="Nature">
        <title>Giant virus diversity and host interactions through global metagenomics.</title>
        <authorList>
            <person name="Schulz F."/>
            <person name="Roux S."/>
            <person name="Paez-Espino D."/>
            <person name="Jungbluth S."/>
            <person name="Walsh D.A."/>
            <person name="Denef V.J."/>
            <person name="McMahon K.D."/>
            <person name="Konstantinidis K.T."/>
            <person name="Eloe-Fadrosh E.A."/>
            <person name="Kyrpides N.C."/>
            <person name="Woyke T."/>
        </authorList>
    </citation>
    <scope>NUCLEOTIDE SEQUENCE</scope>
    <source>
        <strain evidence="2">GVMAG-M-3300025778-1</strain>
    </source>
</reference>
<dbReference type="EMBL" id="MN740318">
    <property type="protein sequence ID" value="QHT99911.1"/>
    <property type="molecule type" value="Genomic_DNA"/>
</dbReference>
<evidence type="ECO:0000256" key="1">
    <source>
        <dbReference type="SAM" id="Phobius"/>
    </source>
</evidence>
<keyword evidence="1" id="KW-0812">Transmembrane</keyword>
<keyword evidence="1" id="KW-1133">Transmembrane helix</keyword>
<sequence>MSCPSGFEPGLGESCHVICPDGFKYLQAAGTESCVSKDDNKYSLHLQGFPTNANPHSFLEEQSRMQADLATLMAKMQADAASKAKLVEMQADGRTIIADHEIIQSQSAAIDELNTAINNLKPIRPPTQPHEDIEIQKQKIRMIDNSDMLLVQIAIFVVFLCLVEYIVLSAPYSHYTAFLTLCIGIAAGIYLGKV</sequence>
<keyword evidence="1" id="KW-0472">Membrane</keyword>
<protein>
    <submittedName>
        <fullName evidence="2">Uncharacterized protein</fullName>
    </submittedName>
</protein>
<name>A0A6C0J2P1_9ZZZZ</name>
<evidence type="ECO:0000313" key="2">
    <source>
        <dbReference type="EMBL" id="QHT99911.1"/>
    </source>
</evidence>
<feature type="transmembrane region" description="Helical" evidence="1">
    <location>
        <begin position="149"/>
        <end position="168"/>
    </location>
</feature>
<proteinExistence type="predicted"/>
<feature type="transmembrane region" description="Helical" evidence="1">
    <location>
        <begin position="174"/>
        <end position="192"/>
    </location>
</feature>
<dbReference type="AlphaFoldDB" id="A0A6C0J2P1"/>